<keyword evidence="1" id="KW-0560">Oxidoreductase</keyword>
<sequence>MSRTLTLIAAAAAKNNGIGVNGSLPWRLPAELAYFSRVTTTVIDDEAISDGRPTVNACIMGRRTWEGLPPKFRPLAGRYNIVITRDGSLLDGASAPLSATQPSIAAALAHIDEVNGSGSVRIARVFVVGGARIYDEALRLTAHRIQVLLTRVELEDAEKCDAFFPAFDVADFPLQPHRRLEDVVGFAVPQGTQTERGIDYQFLLYERPAAQPHPPLASQSPDLA</sequence>
<keyword evidence="2" id="KW-1185">Reference proteome</keyword>
<dbReference type="EMBL" id="JANBUJ010001402">
    <property type="protein sequence ID" value="KAJ2767520.1"/>
    <property type="molecule type" value="Genomic_DNA"/>
</dbReference>
<evidence type="ECO:0000313" key="1">
    <source>
        <dbReference type="EMBL" id="KAJ2767520.1"/>
    </source>
</evidence>
<comment type="caution">
    <text evidence="1">The sequence shown here is derived from an EMBL/GenBank/DDBJ whole genome shotgun (WGS) entry which is preliminary data.</text>
</comment>
<reference evidence="1" key="1">
    <citation type="submission" date="2022-07" db="EMBL/GenBank/DDBJ databases">
        <title>Phylogenomic reconstructions and comparative analyses of Kickxellomycotina fungi.</title>
        <authorList>
            <person name="Reynolds N.K."/>
            <person name="Stajich J.E."/>
            <person name="Barry K."/>
            <person name="Grigoriev I.V."/>
            <person name="Crous P."/>
            <person name="Smith M.E."/>
        </authorList>
    </citation>
    <scope>NUCLEOTIDE SEQUENCE</scope>
    <source>
        <strain evidence="1">CBS 109366</strain>
    </source>
</reference>
<accession>A0ACC1JUT0</accession>
<name>A0ACC1JUT0_9FUNG</name>
<gene>
    <name evidence="1" type="primary">DFR1</name>
    <name evidence="1" type="ORF">IWQ57_003916</name>
</gene>
<dbReference type="Proteomes" id="UP001140234">
    <property type="component" value="Unassembled WGS sequence"/>
</dbReference>
<proteinExistence type="predicted"/>
<protein>
    <submittedName>
        <fullName evidence="1">Dihydrofolate reductase</fullName>
        <ecNumber evidence="1">1.5.1.3</ecNumber>
    </submittedName>
</protein>
<dbReference type="EC" id="1.5.1.3" evidence="1"/>
<evidence type="ECO:0000313" key="2">
    <source>
        <dbReference type="Proteomes" id="UP001140234"/>
    </source>
</evidence>
<organism evidence="1 2">
    <name type="scientific">Coemansia nantahalensis</name>
    <dbReference type="NCBI Taxonomy" id="2789366"/>
    <lineage>
        <taxon>Eukaryota</taxon>
        <taxon>Fungi</taxon>
        <taxon>Fungi incertae sedis</taxon>
        <taxon>Zoopagomycota</taxon>
        <taxon>Kickxellomycotina</taxon>
        <taxon>Kickxellomycetes</taxon>
        <taxon>Kickxellales</taxon>
        <taxon>Kickxellaceae</taxon>
        <taxon>Coemansia</taxon>
    </lineage>
</organism>